<sequence>MGEYFPHIHIIESGRLKPLALKEDEFSLGGLNSRTDLHVIMGMVLPPIAPTMSELATDIPAKYGNYYGGMDYTSKTINIPITIMAPQNSKSYLDYTQTLAGLLLTDEADNNQEIPLVFGFQPDLTYWGHITAISDPQAVQEGVWDTTSTITFVMSDPRATLPQVEVPLKNGLNTITVDGTAQTEPVIQIIPKRALKYVGYTLNGGNYGIGPEDPLEQDQAVQEWEKVLDDPVETMAMWSNDASAIGGLVGPNGGDPTVFQGTAMINDNTSAMTVKRNADGTNQQFGDHQSGWYGPALRYTGLTQSLSEWRLRAGIHYGRYGGTHNERGMGAVQFQWTDSGGKTIGNFCIVGYSSNARPRCRLQICQPGSNFAPDDGKHRDLLTTTGPSGAFTNKRDTTVKIKSGTKTIQKVVKTKAKNGKVTKKTINEKVDTYITVWNRQETGALTDGWIKMDMTHVGNTFSWSVVQYNTDNGQPYTNANKYLIAHSQQPINTGDKYQTALGGFGIMFLKHSITEDDQKIAYKAPYLSLTEIALWKHNDVPSSSTPTYIASAGSEIMMDSESETTTVGGKVSYPVWSTSYPKLKPGLNSLSMVGDLSDAKMVLKYLPRKL</sequence>
<accession>A0A2H4PBG1</accession>
<dbReference type="EMBL" id="MG252693">
    <property type="protein sequence ID" value="ATW59520.1"/>
    <property type="molecule type" value="Genomic_DNA"/>
</dbReference>
<dbReference type="Proteomes" id="UP000241560">
    <property type="component" value="Segment"/>
</dbReference>
<dbReference type="InterPro" id="IPR008841">
    <property type="entry name" value="Siphovirus-type_tail_N"/>
</dbReference>
<feature type="domain" description="Siphovirus-type tail component RIFT-related" evidence="1">
    <location>
        <begin position="45"/>
        <end position="153"/>
    </location>
</feature>
<evidence type="ECO:0000313" key="3">
    <source>
        <dbReference type="Proteomes" id="UP000241560"/>
    </source>
</evidence>
<evidence type="ECO:0000259" key="1">
    <source>
        <dbReference type="Pfam" id="PF05709"/>
    </source>
</evidence>
<evidence type="ECO:0000313" key="2">
    <source>
        <dbReference type="EMBL" id="ATW59520.1"/>
    </source>
</evidence>
<keyword evidence="3" id="KW-1185">Reference proteome</keyword>
<organism evidence="2 3">
    <name type="scientific">Lactobacillus phage Lenus</name>
    <dbReference type="NCBI Taxonomy" id="2053682"/>
    <lineage>
        <taxon>Viruses</taxon>
        <taxon>Duplodnaviria</taxon>
        <taxon>Heunggongvirae</taxon>
        <taxon>Uroviricota</taxon>
        <taxon>Caudoviricetes</taxon>
        <taxon>Tybeckvirinae</taxon>
        <taxon>Lenusvirus</taxon>
        <taxon>Lenusvirus lenus</taxon>
    </lineage>
</organism>
<name>A0A2H4PBG1_9CAUD</name>
<protein>
    <submittedName>
        <fullName evidence="2">Tail protein</fullName>
    </submittedName>
</protein>
<reference evidence="2 3" key="1">
    <citation type="submission" date="2017-10" db="EMBL/GenBank/DDBJ databases">
        <title>Isolation and characterisation of Lactobacillus bacteriophages that infect wine-derived L. plantarum strains.</title>
        <authorList>
            <person name="Kyrkou I."/>
            <person name="Hestbjerg Hansen L."/>
        </authorList>
    </citation>
    <scope>NUCLEOTIDE SEQUENCE [LARGE SCALE GENOMIC DNA]</scope>
</reference>
<dbReference type="Pfam" id="PF05709">
    <property type="entry name" value="Sipho_tail"/>
    <property type="match status" value="1"/>
</dbReference>
<dbReference type="Gene3D" id="2.40.30.200">
    <property type="match status" value="1"/>
</dbReference>
<proteinExistence type="predicted"/>
<dbReference type="GeneID" id="54986321"/>
<dbReference type="RefSeq" id="YP_009795950.1">
    <property type="nucleotide sequence ID" value="NC_047897.1"/>
</dbReference>
<dbReference type="KEGG" id="vg:54986321"/>